<evidence type="ECO:0000313" key="3">
    <source>
        <dbReference type="Proteomes" id="UP000002035"/>
    </source>
</evidence>
<name>C5FMR4_ARTOC</name>
<protein>
    <submittedName>
        <fullName evidence="2">Uncharacterized protein</fullName>
    </submittedName>
</protein>
<gene>
    <name evidence="2" type="ORF">MCYG_03986</name>
</gene>
<feature type="region of interest" description="Disordered" evidence="1">
    <location>
        <begin position="1"/>
        <end position="25"/>
    </location>
</feature>
<dbReference type="EMBL" id="DS995703">
    <property type="protein sequence ID" value="EEQ31167.1"/>
    <property type="molecule type" value="Genomic_DNA"/>
</dbReference>
<dbReference type="OrthoDB" id="4174236at2759"/>
<dbReference type="VEuPathDB" id="FungiDB:MCYG_03986"/>
<reference evidence="3" key="1">
    <citation type="journal article" date="2012" name="MBio">
        <title>Comparative genome analysis of Trichophyton rubrum and related dermatophytes reveals candidate genes involved in infection.</title>
        <authorList>
            <person name="Martinez D.A."/>
            <person name="Oliver B.G."/>
            <person name="Graeser Y."/>
            <person name="Goldberg J.M."/>
            <person name="Li W."/>
            <person name="Martinez-Rossi N.M."/>
            <person name="Monod M."/>
            <person name="Shelest E."/>
            <person name="Barton R.C."/>
            <person name="Birch E."/>
            <person name="Brakhage A.A."/>
            <person name="Chen Z."/>
            <person name="Gurr S.J."/>
            <person name="Heiman D."/>
            <person name="Heitman J."/>
            <person name="Kosti I."/>
            <person name="Rossi A."/>
            <person name="Saif S."/>
            <person name="Samalova M."/>
            <person name="Saunders C.W."/>
            <person name="Shea T."/>
            <person name="Summerbell R.C."/>
            <person name="Xu J."/>
            <person name="Young S."/>
            <person name="Zeng Q."/>
            <person name="Birren B.W."/>
            <person name="Cuomo C.A."/>
            <person name="White T.C."/>
        </authorList>
    </citation>
    <scope>NUCLEOTIDE SEQUENCE [LARGE SCALE GENOMIC DNA]</scope>
    <source>
        <strain evidence="3">ATCC MYA-4605 / CBS 113480</strain>
    </source>
</reference>
<dbReference type="HOGENOM" id="CLU_068904_0_0_1"/>
<proteinExistence type="predicted"/>
<dbReference type="Proteomes" id="UP000002035">
    <property type="component" value="Unassembled WGS sequence"/>
</dbReference>
<evidence type="ECO:0000256" key="1">
    <source>
        <dbReference type="SAM" id="MobiDB-lite"/>
    </source>
</evidence>
<dbReference type="GeneID" id="9222802"/>
<accession>C5FMR4</accession>
<evidence type="ECO:0000313" key="2">
    <source>
        <dbReference type="EMBL" id="EEQ31167.1"/>
    </source>
</evidence>
<dbReference type="AlphaFoldDB" id="C5FMR4"/>
<keyword evidence="3" id="KW-1185">Reference proteome</keyword>
<organism evidence="2 3">
    <name type="scientific">Arthroderma otae (strain ATCC MYA-4605 / CBS 113480)</name>
    <name type="common">Microsporum canis</name>
    <dbReference type="NCBI Taxonomy" id="554155"/>
    <lineage>
        <taxon>Eukaryota</taxon>
        <taxon>Fungi</taxon>
        <taxon>Dikarya</taxon>
        <taxon>Ascomycota</taxon>
        <taxon>Pezizomycotina</taxon>
        <taxon>Eurotiomycetes</taxon>
        <taxon>Eurotiomycetidae</taxon>
        <taxon>Onygenales</taxon>
        <taxon>Arthrodermataceae</taxon>
        <taxon>Microsporum</taxon>
    </lineage>
</organism>
<sequence length="346" mass="39007">MAQPQGSGLGPLSRKRKASGSPGPVPIKVANFSNAKLLMDYTEELDEVDQETSIVFNSVGDVGEYDISVLGSAVQDDHGNPAFYLPKIDFDGCFSNLPTKLHPENIPRYRYQIRQLILLMHLWLVQLGDVRLRTLQNIKEAHSFWISRGQNTWEGRTYAYYQDWLPDAIWRLRTNILWICGHGRQGRPPRPGPVKRGEFPLLAEGRRRCKERHDALCHKNDKANDQTPTIETLLKIKDLCRQVMHEFSGDSFASRPKALLANTGEIITNIADGLCTSYPGSVPRSKKTVALKLRIKQLSGAYGSQAQFLMQPQEVSPRYPYVNICGHATEEEDLPLASRVRESKAP</sequence>
<dbReference type="eggNOG" id="ENOG502RAFD">
    <property type="taxonomic scope" value="Eukaryota"/>
</dbReference>
<dbReference type="RefSeq" id="XP_002848480.1">
    <property type="nucleotide sequence ID" value="XM_002848434.1"/>
</dbReference>